<gene>
    <name evidence="1" type="ORF">SAMN04489712_105261</name>
</gene>
<sequence>MSFTLSLVRPWSSQCVQRPIHVRRARSGSSDTSSEVKKPGLIDRMRAKVAPFEPLRLVVGGVC</sequence>
<dbReference type="AlphaFoldDB" id="A0A1H6A987"/>
<proteinExistence type="predicted"/>
<dbReference type="Proteomes" id="UP000236723">
    <property type="component" value="Unassembled WGS sequence"/>
</dbReference>
<dbReference type="EMBL" id="FNVO01000005">
    <property type="protein sequence ID" value="SEG44617.1"/>
    <property type="molecule type" value="Genomic_DNA"/>
</dbReference>
<evidence type="ECO:0000313" key="1">
    <source>
        <dbReference type="EMBL" id="SEG44617.1"/>
    </source>
</evidence>
<organism evidence="1 2">
    <name type="scientific">Thermomonospora echinospora</name>
    <dbReference type="NCBI Taxonomy" id="1992"/>
    <lineage>
        <taxon>Bacteria</taxon>
        <taxon>Bacillati</taxon>
        <taxon>Actinomycetota</taxon>
        <taxon>Actinomycetes</taxon>
        <taxon>Streptosporangiales</taxon>
        <taxon>Thermomonosporaceae</taxon>
        <taxon>Thermomonospora</taxon>
    </lineage>
</organism>
<name>A0A1H6A987_9ACTN</name>
<accession>A0A1H6A987</accession>
<protein>
    <submittedName>
        <fullName evidence="1">Uncharacterized protein</fullName>
    </submittedName>
</protein>
<keyword evidence="2" id="KW-1185">Reference proteome</keyword>
<reference evidence="2" key="1">
    <citation type="submission" date="2016-10" db="EMBL/GenBank/DDBJ databases">
        <authorList>
            <person name="Varghese N."/>
            <person name="Submissions S."/>
        </authorList>
    </citation>
    <scope>NUCLEOTIDE SEQUENCE [LARGE SCALE GENOMIC DNA]</scope>
    <source>
        <strain evidence="2">DSM 43163</strain>
    </source>
</reference>
<evidence type="ECO:0000313" key="2">
    <source>
        <dbReference type="Proteomes" id="UP000236723"/>
    </source>
</evidence>